<protein>
    <submittedName>
        <fullName evidence="1">Uncharacterized protein</fullName>
    </submittedName>
</protein>
<sequence>MSQSPLEEQLEELAGELANEVSFYEDNSEADDSGESILVQQSTPNRGQFPSNFKNILSCLVKKNNENEPLLPFHRPASNISHPTSESTLRPEVDTYVSTLLTFFWDSVLTDTIRAWFLDHQIILSMILTVVIFGITIFLFVTNHLSLVMLMLNFIYCKIVALFEFGPPWEGVCSNTS</sequence>
<proteinExistence type="predicted"/>
<dbReference type="EMBL" id="CALSDN010000009">
    <property type="protein sequence ID" value="CAH6722320.1"/>
    <property type="molecule type" value="Genomic_DNA"/>
</dbReference>
<name>A0ACA9YB88_9ASCO</name>
<evidence type="ECO:0000313" key="1">
    <source>
        <dbReference type="EMBL" id="CAH6722320.1"/>
    </source>
</evidence>
<keyword evidence="2" id="KW-1185">Reference proteome</keyword>
<comment type="caution">
    <text evidence="1">The sequence shown here is derived from an EMBL/GenBank/DDBJ whole genome shotgun (WGS) entry which is preliminary data.</text>
</comment>
<organism evidence="1 2">
    <name type="scientific">[Candida] jaroonii</name>
    <dbReference type="NCBI Taxonomy" id="467808"/>
    <lineage>
        <taxon>Eukaryota</taxon>
        <taxon>Fungi</taxon>
        <taxon>Dikarya</taxon>
        <taxon>Ascomycota</taxon>
        <taxon>Saccharomycotina</taxon>
        <taxon>Pichiomycetes</taxon>
        <taxon>Debaryomycetaceae</taxon>
        <taxon>Yamadazyma</taxon>
    </lineage>
</organism>
<evidence type="ECO:0000313" key="2">
    <source>
        <dbReference type="Proteomes" id="UP001152531"/>
    </source>
</evidence>
<accession>A0ACA9YB88</accession>
<gene>
    <name evidence="1" type="ORF">CLIB1444_09S00958</name>
</gene>
<reference evidence="1" key="1">
    <citation type="submission" date="2022-06" db="EMBL/GenBank/DDBJ databases">
        <authorList>
            <person name="Legras J.-L."/>
            <person name="Devillers H."/>
            <person name="Grondin C."/>
        </authorList>
    </citation>
    <scope>NUCLEOTIDE SEQUENCE</scope>
    <source>
        <strain evidence="1">CLIB 1444</strain>
    </source>
</reference>
<dbReference type="Proteomes" id="UP001152531">
    <property type="component" value="Unassembled WGS sequence"/>
</dbReference>